<accession>A0A1Y5RP57</accession>
<keyword evidence="1" id="KW-0812">Transmembrane</keyword>
<reference evidence="2 3" key="1">
    <citation type="submission" date="2017-03" db="EMBL/GenBank/DDBJ databases">
        <authorList>
            <person name="Afonso C.L."/>
            <person name="Miller P.J."/>
            <person name="Scott M.A."/>
            <person name="Spackman E."/>
            <person name="Goraichik I."/>
            <person name="Dimitrov K.M."/>
            <person name="Suarez D.L."/>
            <person name="Swayne D.E."/>
        </authorList>
    </citation>
    <scope>NUCLEOTIDE SEQUENCE [LARGE SCALE GENOMIC DNA]</scope>
    <source>
        <strain evidence="2 3">CECT 7680</strain>
    </source>
</reference>
<evidence type="ECO:0000313" key="3">
    <source>
        <dbReference type="Proteomes" id="UP000193409"/>
    </source>
</evidence>
<feature type="transmembrane region" description="Helical" evidence="1">
    <location>
        <begin position="258"/>
        <end position="277"/>
    </location>
</feature>
<feature type="transmembrane region" description="Helical" evidence="1">
    <location>
        <begin position="105"/>
        <end position="125"/>
    </location>
</feature>
<feature type="transmembrane region" description="Helical" evidence="1">
    <location>
        <begin position="196"/>
        <end position="213"/>
    </location>
</feature>
<sequence>MSRPAEAMRDALRFTICVFGTYAIAELLDLPLAYMTPVFLAALLQLPQPLPLRFSLLLLGFSFVAFFGGAYLFIALQGDPALSLAVQAGCLGVAFWYGARGGNGLFVLVALIALLLMPLLVQASGAGGARLALVVIAHLAAALLIGAVAWRLLPTARKPKPMPAPRLPAHRLGRVVALVVAVLPLLLWLQQGRADYPLLAVFVAVLLQKLTAISTEDAGRRVFYRHILRKGAELAAANALGGLAALLTYRILTLAPSWTLLLALAAAVIATCAALIWSGRSWGAFAGSACTAYVILIGGALAGLESNVDAQLANRFQQLGYAVVYVFVAVAIVVRIALALQAWRDSRSGSNG</sequence>
<organism evidence="2 3">
    <name type="scientific">Pseudoruegeria aquimaris</name>
    <dbReference type="NCBI Taxonomy" id="393663"/>
    <lineage>
        <taxon>Bacteria</taxon>
        <taxon>Pseudomonadati</taxon>
        <taxon>Pseudomonadota</taxon>
        <taxon>Alphaproteobacteria</taxon>
        <taxon>Rhodobacterales</taxon>
        <taxon>Roseobacteraceae</taxon>
        <taxon>Pseudoruegeria</taxon>
    </lineage>
</organism>
<feature type="transmembrane region" description="Helical" evidence="1">
    <location>
        <begin position="319"/>
        <end position="338"/>
    </location>
</feature>
<proteinExistence type="predicted"/>
<dbReference type="Proteomes" id="UP000193409">
    <property type="component" value="Unassembled WGS sequence"/>
</dbReference>
<dbReference type="EMBL" id="FWFQ01000003">
    <property type="protein sequence ID" value="SLN21047.1"/>
    <property type="molecule type" value="Genomic_DNA"/>
</dbReference>
<feature type="transmembrane region" description="Helical" evidence="1">
    <location>
        <begin position="56"/>
        <end position="74"/>
    </location>
</feature>
<feature type="transmembrane region" description="Helical" evidence="1">
    <location>
        <begin position="12"/>
        <end position="44"/>
    </location>
</feature>
<protein>
    <recommendedName>
        <fullName evidence="4">DUF2955 domain-containing protein</fullName>
    </recommendedName>
</protein>
<feature type="transmembrane region" description="Helical" evidence="1">
    <location>
        <begin position="172"/>
        <end position="190"/>
    </location>
</feature>
<gene>
    <name evidence="2" type="ORF">PSA7680_00785</name>
</gene>
<feature type="transmembrane region" description="Helical" evidence="1">
    <location>
        <begin position="234"/>
        <end position="252"/>
    </location>
</feature>
<keyword evidence="1" id="KW-1133">Transmembrane helix</keyword>
<feature type="transmembrane region" description="Helical" evidence="1">
    <location>
        <begin position="131"/>
        <end position="152"/>
    </location>
</feature>
<dbReference type="RefSeq" id="WP_085867333.1">
    <property type="nucleotide sequence ID" value="NZ_FWFQ01000003.1"/>
</dbReference>
<name>A0A1Y5RP57_9RHOB</name>
<keyword evidence="1" id="KW-0472">Membrane</keyword>
<dbReference type="AlphaFoldDB" id="A0A1Y5RP57"/>
<evidence type="ECO:0000313" key="2">
    <source>
        <dbReference type="EMBL" id="SLN21047.1"/>
    </source>
</evidence>
<evidence type="ECO:0008006" key="4">
    <source>
        <dbReference type="Google" id="ProtNLM"/>
    </source>
</evidence>
<dbReference type="InterPro" id="IPR022604">
    <property type="entry name" value="DUF2955"/>
</dbReference>
<keyword evidence="3" id="KW-1185">Reference proteome</keyword>
<evidence type="ECO:0000256" key="1">
    <source>
        <dbReference type="SAM" id="Phobius"/>
    </source>
</evidence>
<dbReference type="Pfam" id="PF11168">
    <property type="entry name" value="DUF2955"/>
    <property type="match status" value="1"/>
</dbReference>
<feature type="transmembrane region" description="Helical" evidence="1">
    <location>
        <begin position="284"/>
        <end position="304"/>
    </location>
</feature>